<dbReference type="RefSeq" id="XP_026159543.1">
    <property type="nucleotide sequence ID" value="XM_026303758.1"/>
</dbReference>
<dbReference type="InParanoid" id="A0A3Q3RQW7"/>
<keyword evidence="6" id="KW-1185">Reference proteome</keyword>
<dbReference type="AlphaFoldDB" id="A0A3Q3RQW7"/>
<keyword evidence="2" id="KW-0472">Membrane</keyword>
<dbReference type="InterPro" id="IPR013783">
    <property type="entry name" value="Ig-like_fold"/>
</dbReference>
<feature type="signal peptide" evidence="3">
    <location>
        <begin position="1"/>
        <end position="20"/>
    </location>
</feature>
<evidence type="ECO:0000313" key="6">
    <source>
        <dbReference type="Proteomes" id="UP000261640"/>
    </source>
</evidence>
<reference evidence="5" key="1">
    <citation type="submission" date="2025-08" db="UniProtKB">
        <authorList>
            <consortium name="Ensembl"/>
        </authorList>
    </citation>
    <scope>IDENTIFICATION</scope>
</reference>
<accession>A0A3Q3RQW7</accession>
<name>A0A3Q3RQW7_9TELE</name>
<feature type="compositionally biased region" description="Basic and acidic residues" evidence="1">
    <location>
        <begin position="479"/>
        <end position="492"/>
    </location>
</feature>
<feature type="region of interest" description="Disordered" evidence="1">
    <location>
        <begin position="382"/>
        <end position="415"/>
    </location>
</feature>
<keyword evidence="2" id="KW-1133">Transmembrane helix</keyword>
<dbReference type="Gene3D" id="2.60.40.10">
    <property type="entry name" value="Immunoglobulins"/>
    <property type="match status" value="2"/>
</dbReference>
<feature type="transmembrane region" description="Helical" evidence="2">
    <location>
        <begin position="246"/>
        <end position="270"/>
    </location>
</feature>
<dbReference type="InterPro" id="IPR040951">
    <property type="entry name" value="IL2RB_N1"/>
</dbReference>
<evidence type="ECO:0000256" key="3">
    <source>
        <dbReference type="SAM" id="SignalP"/>
    </source>
</evidence>
<feature type="chain" id="PRO_5018726665" evidence="3">
    <location>
        <begin position="21"/>
        <end position="633"/>
    </location>
</feature>
<dbReference type="RefSeq" id="XP_026159545.1">
    <property type="nucleotide sequence ID" value="XM_026303760.1"/>
</dbReference>
<proteinExistence type="predicted"/>
<dbReference type="Ensembl" id="ENSMAMT00000007659.2">
    <property type="protein sequence ID" value="ENSMAMP00000007455.1"/>
    <property type="gene ID" value="ENSMAMG00000005088.2"/>
</dbReference>
<dbReference type="GeneID" id="113128432"/>
<dbReference type="Pfam" id="PF18707">
    <property type="entry name" value="IL2RB_N1"/>
    <property type="match status" value="1"/>
</dbReference>
<dbReference type="GeneTree" id="ENSGT00900000142364"/>
<dbReference type="STRING" id="205130.ENSMAMP00000007455"/>
<evidence type="ECO:0000259" key="4">
    <source>
        <dbReference type="Pfam" id="PF18707"/>
    </source>
</evidence>
<dbReference type="Proteomes" id="UP000261640">
    <property type="component" value="Unplaced"/>
</dbReference>
<protein>
    <submittedName>
        <fullName evidence="5">Uncharacterized LOC113128432</fullName>
    </submittedName>
</protein>
<feature type="domain" description="Interleukin-2 receptor subunit beta N-terminal" evidence="4">
    <location>
        <begin position="32"/>
        <end position="117"/>
    </location>
</feature>
<evidence type="ECO:0000313" key="5">
    <source>
        <dbReference type="Ensembl" id="ENSMAMP00000007455.1"/>
    </source>
</evidence>
<reference evidence="5" key="2">
    <citation type="submission" date="2025-09" db="UniProtKB">
        <authorList>
            <consortium name="Ensembl"/>
        </authorList>
    </citation>
    <scope>IDENTIFICATION</scope>
</reference>
<keyword evidence="3" id="KW-0732">Signal</keyword>
<sequence length="633" mass="70382">MERNKKTHVFFLLTLVHVSAVRMDCPKLPDNNLTCYTDYNHIITCVWNSTYVAEHEVCKIYAQKKGARKNSKFAKRECDLKPFDDTTPALKKCSMDLNKRSAFQTSDMWSINLRCDPVKPSLNISFTIPFKPHCQIKLNPPEKPEVNFTTVSLLLRDSSRDISIFRFELEWKQENLPWSDLSVQKKTIQGDANNKAELDPDMLIKGERYEARTRVQTGDYSIPSDWSPSALWVSPIGKPKPPPSDVVVGVSGIVITVAVTFTLILAVVFLKADKTTWVYIVKKIRGPPIPNPASSFLQDGNFQDWFSPHFSSESFQSFLKPVEFASVEVTSKVDVVAPCKAEVALLEKMRCENSYESTSSSFSNPSYSHLCPPPPISSLTAGNLEPCAADTPYGPVGKASEAENTEQDKEEDGRKETEILALLSKCSRNNEPVQMISDYEKVEKSQIERFRLQSLDSGVCSGEEVSEESLETDSISVMHSHDEGPERKKEEEKEKITNGIEQEFQNLFGGSGGIIGKGSIQVCSDYECVQKLQPDSPELPSLDSGVSSGEEQVSLEDVDKATESTRFLFPPPPPFCPLPCSMPSFPQLPLKFSGPDPALLPLPSQILARIALSPSKSVEPSGDGYMPVRQDTN</sequence>
<evidence type="ECO:0000256" key="1">
    <source>
        <dbReference type="SAM" id="MobiDB-lite"/>
    </source>
</evidence>
<evidence type="ECO:0000256" key="2">
    <source>
        <dbReference type="SAM" id="Phobius"/>
    </source>
</evidence>
<keyword evidence="2" id="KW-0812">Transmembrane</keyword>
<dbReference type="OrthoDB" id="8906725at2759"/>
<feature type="region of interest" description="Disordered" evidence="1">
    <location>
        <begin position="463"/>
        <end position="492"/>
    </location>
</feature>
<organism evidence="5 6">
    <name type="scientific">Mastacembelus armatus</name>
    <name type="common">zig-zag eel</name>
    <dbReference type="NCBI Taxonomy" id="205130"/>
    <lineage>
        <taxon>Eukaryota</taxon>
        <taxon>Metazoa</taxon>
        <taxon>Chordata</taxon>
        <taxon>Craniata</taxon>
        <taxon>Vertebrata</taxon>
        <taxon>Euteleostomi</taxon>
        <taxon>Actinopterygii</taxon>
        <taxon>Neopterygii</taxon>
        <taxon>Teleostei</taxon>
        <taxon>Neoteleostei</taxon>
        <taxon>Acanthomorphata</taxon>
        <taxon>Anabantaria</taxon>
        <taxon>Synbranchiformes</taxon>
        <taxon>Mastacembelidae</taxon>
        <taxon>Mastacembelus</taxon>
    </lineage>
</organism>